<comment type="caution">
    <text evidence="2">The sequence shown here is derived from an EMBL/GenBank/DDBJ whole genome shotgun (WGS) entry which is preliminary data.</text>
</comment>
<dbReference type="Proteomes" id="UP000634136">
    <property type="component" value="Unassembled WGS sequence"/>
</dbReference>
<organism evidence="2 3">
    <name type="scientific">Senna tora</name>
    <dbReference type="NCBI Taxonomy" id="362788"/>
    <lineage>
        <taxon>Eukaryota</taxon>
        <taxon>Viridiplantae</taxon>
        <taxon>Streptophyta</taxon>
        <taxon>Embryophyta</taxon>
        <taxon>Tracheophyta</taxon>
        <taxon>Spermatophyta</taxon>
        <taxon>Magnoliopsida</taxon>
        <taxon>eudicotyledons</taxon>
        <taxon>Gunneridae</taxon>
        <taxon>Pentapetalae</taxon>
        <taxon>rosids</taxon>
        <taxon>fabids</taxon>
        <taxon>Fabales</taxon>
        <taxon>Fabaceae</taxon>
        <taxon>Caesalpinioideae</taxon>
        <taxon>Cassia clade</taxon>
        <taxon>Senna</taxon>
    </lineage>
</organism>
<evidence type="ECO:0000313" key="2">
    <source>
        <dbReference type="EMBL" id="KAF7841031.1"/>
    </source>
</evidence>
<dbReference type="EMBL" id="JAAIUW010000002">
    <property type="protein sequence ID" value="KAF7841031.1"/>
    <property type="molecule type" value="Genomic_DNA"/>
</dbReference>
<evidence type="ECO:0000256" key="1">
    <source>
        <dbReference type="SAM" id="MobiDB-lite"/>
    </source>
</evidence>
<keyword evidence="3" id="KW-1185">Reference proteome</keyword>
<gene>
    <name evidence="2" type="ORF">G2W53_003329</name>
</gene>
<feature type="region of interest" description="Disordered" evidence="1">
    <location>
        <begin position="1"/>
        <end position="20"/>
    </location>
</feature>
<sequence>MGCCENRTRDLSHPKRESYH</sequence>
<dbReference type="AlphaFoldDB" id="A0A835CFN3"/>
<proteinExistence type="predicted"/>
<reference evidence="2" key="1">
    <citation type="submission" date="2020-09" db="EMBL/GenBank/DDBJ databases">
        <title>Genome-Enabled Discovery of Anthraquinone Biosynthesis in Senna tora.</title>
        <authorList>
            <person name="Kang S.-H."/>
            <person name="Pandey R.P."/>
            <person name="Lee C.-M."/>
            <person name="Sim J.-S."/>
            <person name="Jeong J.-T."/>
            <person name="Choi B.-S."/>
            <person name="Jung M."/>
            <person name="Ginzburg D."/>
            <person name="Zhao K."/>
            <person name="Won S.Y."/>
            <person name="Oh T.-J."/>
            <person name="Yu Y."/>
            <person name="Kim N.-H."/>
            <person name="Lee O.R."/>
            <person name="Lee T.-H."/>
            <person name="Bashyal P."/>
            <person name="Kim T.-S."/>
            <person name="Lee W.-H."/>
            <person name="Kawkins C."/>
            <person name="Kim C.-K."/>
            <person name="Kim J.S."/>
            <person name="Ahn B.O."/>
            <person name="Rhee S.Y."/>
            <person name="Sohng J.K."/>
        </authorList>
    </citation>
    <scope>NUCLEOTIDE SEQUENCE</scope>
    <source>
        <tissue evidence="2">Leaf</tissue>
    </source>
</reference>
<accession>A0A835CFN3</accession>
<name>A0A835CFN3_9FABA</name>
<evidence type="ECO:0000313" key="3">
    <source>
        <dbReference type="Proteomes" id="UP000634136"/>
    </source>
</evidence>
<protein>
    <submittedName>
        <fullName evidence="2">Uncharacterized protein</fullName>
    </submittedName>
</protein>